<reference evidence="1 2" key="1">
    <citation type="submission" date="2019-04" db="EMBL/GenBank/DDBJ databases">
        <title>In vitro growth and metabolic characteristics of meat-borne Lactobacillus algidus strains.</title>
        <authorList>
            <person name="Sade E."/>
            <person name="Per J."/>
            <person name="Tytti H."/>
            <person name="Johanna B.K."/>
        </authorList>
    </citation>
    <scope>NUCLEOTIDE SEQUENCE [LARGE SCALE GENOMIC DNA]</scope>
    <source>
        <strain evidence="1 2">LTS37-1</strain>
    </source>
</reference>
<name>A0A5C6MBN3_9LACO</name>
<organism evidence="1 2">
    <name type="scientific">Dellaglioa algida</name>
    <dbReference type="NCBI Taxonomy" id="105612"/>
    <lineage>
        <taxon>Bacteria</taxon>
        <taxon>Bacillati</taxon>
        <taxon>Bacillota</taxon>
        <taxon>Bacilli</taxon>
        <taxon>Lactobacillales</taxon>
        <taxon>Lactobacillaceae</taxon>
        <taxon>Dellaglioa</taxon>
    </lineage>
</organism>
<dbReference type="RefSeq" id="WP_146303329.1">
    <property type="nucleotide sequence ID" value="NZ_JANXKU010000004.1"/>
</dbReference>
<sequence>MEIINIKQVVSTLLHKIPELKKVVTDYPSSLEEFPSAIYTTSHVPKFIDDEGNELQTEWTVTIELLSDKGSLTLLENEVLAAFSVIGFNGQSRGANTAFFKRNVIELKAIVDNQTKYVYRN</sequence>
<evidence type="ECO:0000313" key="2">
    <source>
        <dbReference type="Proteomes" id="UP000321659"/>
    </source>
</evidence>
<evidence type="ECO:0000313" key="1">
    <source>
        <dbReference type="EMBL" id="TWW10251.1"/>
    </source>
</evidence>
<proteinExistence type="predicted"/>
<accession>A0A5C6MBN3</accession>
<dbReference type="EMBL" id="SRRQ01000018">
    <property type="protein sequence ID" value="TWW10251.1"/>
    <property type="molecule type" value="Genomic_DNA"/>
</dbReference>
<comment type="caution">
    <text evidence="1">The sequence shown here is derived from an EMBL/GenBank/DDBJ whole genome shotgun (WGS) entry which is preliminary data.</text>
</comment>
<protein>
    <submittedName>
        <fullName evidence="1">Uncharacterized protein</fullName>
    </submittedName>
</protein>
<dbReference type="Proteomes" id="UP000321659">
    <property type="component" value="Unassembled WGS sequence"/>
</dbReference>
<gene>
    <name evidence="1" type="ORF">LABALGLTS371_15390</name>
</gene>
<dbReference type="AlphaFoldDB" id="A0A5C6MBN3"/>